<dbReference type="NCBIfam" id="TIGR02231">
    <property type="entry name" value="mucoidy inhibitor MuiA family protein"/>
    <property type="match status" value="1"/>
</dbReference>
<evidence type="ECO:0000259" key="3">
    <source>
        <dbReference type="Pfam" id="PF13600"/>
    </source>
</evidence>
<dbReference type="InterPro" id="IPR037291">
    <property type="entry name" value="DUF4139"/>
</dbReference>
<dbReference type="Pfam" id="PF13600">
    <property type="entry name" value="DUF4140"/>
    <property type="match status" value="1"/>
</dbReference>
<evidence type="ECO:0000313" key="4">
    <source>
        <dbReference type="EMBL" id="MCG2615566.1"/>
    </source>
</evidence>
<gene>
    <name evidence="4" type="ORF">LZZ85_14795</name>
</gene>
<dbReference type="InterPro" id="IPR025554">
    <property type="entry name" value="DUF4140"/>
</dbReference>
<evidence type="ECO:0000313" key="5">
    <source>
        <dbReference type="Proteomes" id="UP001165367"/>
    </source>
</evidence>
<accession>A0ABS9KTD6</accession>
<name>A0ABS9KTD6_9BACT</name>
<organism evidence="4 5">
    <name type="scientific">Terrimonas ginsenosidimutans</name>
    <dbReference type="NCBI Taxonomy" id="2908004"/>
    <lineage>
        <taxon>Bacteria</taxon>
        <taxon>Pseudomonadati</taxon>
        <taxon>Bacteroidota</taxon>
        <taxon>Chitinophagia</taxon>
        <taxon>Chitinophagales</taxon>
        <taxon>Chitinophagaceae</taxon>
        <taxon>Terrimonas</taxon>
    </lineage>
</organism>
<protein>
    <submittedName>
        <fullName evidence="4">Mucoidy inhibitor MuiA family protein</fullName>
    </submittedName>
</protein>
<dbReference type="Pfam" id="PF13598">
    <property type="entry name" value="DUF4139"/>
    <property type="match status" value="1"/>
</dbReference>
<proteinExistence type="predicted"/>
<feature type="domain" description="DUF4139" evidence="2">
    <location>
        <begin position="218"/>
        <end position="544"/>
    </location>
</feature>
<dbReference type="PANTHER" id="PTHR31005">
    <property type="entry name" value="DUF4139 DOMAIN-CONTAINING PROTEIN"/>
    <property type="match status" value="1"/>
</dbReference>
<reference evidence="4" key="1">
    <citation type="submission" date="2022-01" db="EMBL/GenBank/DDBJ databases">
        <authorList>
            <person name="Jo J.-H."/>
            <person name="Im W.-T."/>
        </authorList>
    </citation>
    <scope>NUCLEOTIDE SEQUENCE</scope>
    <source>
        <strain evidence="4">NA20</strain>
    </source>
</reference>
<dbReference type="RefSeq" id="WP_237873461.1">
    <property type="nucleotide sequence ID" value="NZ_JAKLTR010000009.1"/>
</dbReference>
<sequence>MTKFFIIGSLCLCSTLLPAQKENKPITSKIEKVTVFLQGAQVERTARQTLQPGKYNIIFTDVSPLIDKQSIQLKAEGKLTVLSVTHQLNHLKEQQVEGTIKDLETQKEQLQEKISIESNLKSVYAQEEAMIIKNQSIKGESTTLKVAELKEAVDFQRARLTELYQKILESTKTQKKLTAEMGKVDQQLKALHQKKNLSTSDIIVALDVKESTASTFLLTYLINQSSWYPTYDIRVKDISQPLTLQMKANLQQQSGEEWKDVKLVLSTGNPKEKGTKPDLQPWYLRFYQPPGDLSGMLSGKAAGTSAYSSLNEVVVVGYGSVKDREDDEQYELKKFKRENTAVNTTTVYQPTSTTFEVELPYTVPDDGKLYTVDINQFDLNAIYEYYAAPKLDQNAYLTAKITDWQNLNLLPGEANLFFEGTFLGKSLLDLAKADDTLNLSLGRDKGVVVKRTLMKEFSSRKFLGSNKTDIRQYETIVRNNKQQAIKIVVEDQFPVSTSKEIEIDKLNYPAGKLEDDTKKVSWSVVLEPKKEHKLQFGYSVKYPKDRIVQLD</sequence>
<comment type="caution">
    <text evidence="4">The sequence shown here is derived from an EMBL/GenBank/DDBJ whole genome shotgun (WGS) entry which is preliminary data.</text>
</comment>
<feature type="coiled-coil region" evidence="1">
    <location>
        <begin position="93"/>
        <end position="120"/>
    </location>
</feature>
<evidence type="ECO:0000256" key="1">
    <source>
        <dbReference type="SAM" id="Coils"/>
    </source>
</evidence>
<dbReference type="Proteomes" id="UP001165367">
    <property type="component" value="Unassembled WGS sequence"/>
</dbReference>
<dbReference type="PANTHER" id="PTHR31005:SF8">
    <property type="entry name" value="DUF4139 DOMAIN-CONTAINING PROTEIN"/>
    <property type="match status" value="1"/>
</dbReference>
<keyword evidence="1" id="KW-0175">Coiled coil</keyword>
<evidence type="ECO:0000259" key="2">
    <source>
        <dbReference type="Pfam" id="PF13598"/>
    </source>
</evidence>
<dbReference type="InterPro" id="IPR011935">
    <property type="entry name" value="CHP02231"/>
</dbReference>
<feature type="domain" description="DUF4140" evidence="3">
    <location>
        <begin position="33"/>
        <end position="129"/>
    </location>
</feature>
<dbReference type="EMBL" id="JAKLTR010000009">
    <property type="protein sequence ID" value="MCG2615566.1"/>
    <property type="molecule type" value="Genomic_DNA"/>
</dbReference>
<keyword evidence="5" id="KW-1185">Reference proteome</keyword>